<evidence type="ECO:0000313" key="4">
    <source>
        <dbReference type="Proteomes" id="UP000198935"/>
    </source>
</evidence>
<keyword evidence="3" id="KW-0808">Transferase</keyword>
<evidence type="ECO:0000259" key="1">
    <source>
        <dbReference type="Pfam" id="PF00534"/>
    </source>
</evidence>
<evidence type="ECO:0000313" key="3">
    <source>
        <dbReference type="EMBL" id="SDZ63327.1"/>
    </source>
</evidence>
<dbReference type="Gene3D" id="3.40.50.2000">
    <property type="entry name" value="Glycogen Phosphorylase B"/>
    <property type="match status" value="2"/>
</dbReference>
<dbReference type="PANTHER" id="PTHR12526:SF630">
    <property type="entry name" value="GLYCOSYLTRANSFERASE"/>
    <property type="match status" value="1"/>
</dbReference>
<feature type="domain" description="Glycosyltransferase subfamily 4-like N-terminal" evidence="2">
    <location>
        <begin position="24"/>
        <end position="171"/>
    </location>
</feature>
<dbReference type="Proteomes" id="UP000198935">
    <property type="component" value="Unassembled WGS sequence"/>
</dbReference>
<dbReference type="AlphaFoldDB" id="A0A1H3ULV2"/>
<dbReference type="CDD" id="cd03808">
    <property type="entry name" value="GT4_CapM-like"/>
    <property type="match status" value="1"/>
</dbReference>
<dbReference type="InterPro" id="IPR001296">
    <property type="entry name" value="Glyco_trans_1"/>
</dbReference>
<dbReference type="GO" id="GO:0016757">
    <property type="term" value="F:glycosyltransferase activity"/>
    <property type="evidence" value="ECO:0007669"/>
    <property type="project" value="InterPro"/>
</dbReference>
<protein>
    <submittedName>
        <fullName evidence="3">Glycosyltransferase involved in cell wall bisynthesis</fullName>
    </submittedName>
</protein>
<keyword evidence="4" id="KW-1185">Reference proteome</keyword>
<dbReference type="Pfam" id="PF00534">
    <property type="entry name" value="Glycos_transf_1"/>
    <property type="match status" value="1"/>
</dbReference>
<dbReference type="STRING" id="1503961.SAMN05421736_12329"/>
<accession>A0A1H3ULV2</accession>
<evidence type="ECO:0000259" key="2">
    <source>
        <dbReference type="Pfam" id="PF13439"/>
    </source>
</evidence>
<dbReference type="SUPFAM" id="SSF53756">
    <property type="entry name" value="UDP-Glycosyltransferase/glycogen phosphorylase"/>
    <property type="match status" value="1"/>
</dbReference>
<proteinExistence type="predicted"/>
<sequence length="389" mass="44057">MKILFVTTISNTVNAFLIPHMKLLIDQGNQVDVAFNLVAEVHPDIKKLGCNIHQVAFQRHPARVANFRAYRKIRNIILKEQYQIVHVHTPVAAFLTRLACRNIPDVRILYTAHGFHFYQGAPFINWAVYHTLEKIAANWTDGLITMNEEDYAHAGKLPLRKKQAVYNVNGVGLDLEKFIPQTIDRKKSLRAAYGYNDEDFILICVAELSARKNQEMLIRVVSRLKEIIPDIKLLLAGEGSCFQRYKSLVHRLGVEKHVEFLGYRNDVDKLMTLSDIAVSAALHEGLPVNVMEAMATGLPLVVTDTRGNRDLVRHGVNGYVTPVTDDEQFAAAVEKLYRSEERRSKLGEESIQAIQNYSLQEVMTQMSEVYFQAGSQRLTNDLGEAVGRL</sequence>
<organism evidence="3 4">
    <name type="scientific">Evansella caseinilytica</name>
    <dbReference type="NCBI Taxonomy" id="1503961"/>
    <lineage>
        <taxon>Bacteria</taxon>
        <taxon>Bacillati</taxon>
        <taxon>Bacillota</taxon>
        <taxon>Bacilli</taxon>
        <taxon>Bacillales</taxon>
        <taxon>Bacillaceae</taxon>
        <taxon>Evansella</taxon>
    </lineage>
</organism>
<dbReference type="Pfam" id="PF13439">
    <property type="entry name" value="Glyco_transf_4"/>
    <property type="match status" value="1"/>
</dbReference>
<gene>
    <name evidence="3" type="ORF">SAMN05421736_12329</name>
</gene>
<feature type="domain" description="Glycosyl transferase family 1" evidence="1">
    <location>
        <begin position="187"/>
        <end position="350"/>
    </location>
</feature>
<dbReference type="InterPro" id="IPR028098">
    <property type="entry name" value="Glyco_trans_4-like_N"/>
</dbReference>
<name>A0A1H3ULV2_9BACI</name>
<reference evidence="4" key="1">
    <citation type="submission" date="2016-10" db="EMBL/GenBank/DDBJ databases">
        <authorList>
            <person name="Varghese N."/>
            <person name="Submissions S."/>
        </authorList>
    </citation>
    <scope>NUCLEOTIDE SEQUENCE [LARGE SCALE GENOMIC DNA]</scope>
    <source>
        <strain evidence="4">SP</strain>
    </source>
</reference>
<dbReference type="OrthoDB" id="9806653at2"/>
<dbReference type="PANTHER" id="PTHR12526">
    <property type="entry name" value="GLYCOSYLTRANSFERASE"/>
    <property type="match status" value="1"/>
</dbReference>
<dbReference type="EMBL" id="FNPI01000023">
    <property type="protein sequence ID" value="SDZ63327.1"/>
    <property type="molecule type" value="Genomic_DNA"/>
</dbReference>